<name>A0A9P8LD55_9PEZI</name>
<protein>
    <submittedName>
        <fullName evidence="2">Uncharacterized protein</fullName>
    </submittedName>
</protein>
<dbReference type="EMBL" id="JAGHQM010000400">
    <property type="protein sequence ID" value="KAH0562157.1"/>
    <property type="molecule type" value="Genomic_DNA"/>
</dbReference>
<keyword evidence="3" id="KW-1185">Reference proteome</keyword>
<reference evidence="2" key="1">
    <citation type="submission" date="2021-03" db="EMBL/GenBank/DDBJ databases">
        <title>Comparative genomics and phylogenomic investigation of the class Geoglossomycetes provide insights into ecological specialization and systematics.</title>
        <authorList>
            <person name="Melie T."/>
            <person name="Pirro S."/>
            <person name="Miller A.N."/>
            <person name="Quandt A."/>
        </authorList>
    </citation>
    <scope>NUCLEOTIDE SEQUENCE</scope>
    <source>
        <strain evidence="2">CAQ_001_2017</strain>
    </source>
</reference>
<proteinExistence type="predicted"/>
<dbReference type="AlphaFoldDB" id="A0A9P8LD55"/>
<feature type="region of interest" description="Disordered" evidence="1">
    <location>
        <begin position="377"/>
        <end position="459"/>
    </location>
</feature>
<organism evidence="2 3">
    <name type="scientific">Trichoglossum hirsutum</name>
    <dbReference type="NCBI Taxonomy" id="265104"/>
    <lineage>
        <taxon>Eukaryota</taxon>
        <taxon>Fungi</taxon>
        <taxon>Dikarya</taxon>
        <taxon>Ascomycota</taxon>
        <taxon>Pezizomycotina</taxon>
        <taxon>Geoglossomycetes</taxon>
        <taxon>Geoglossales</taxon>
        <taxon>Geoglossaceae</taxon>
        <taxon>Trichoglossum</taxon>
    </lineage>
</organism>
<feature type="compositionally biased region" description="Acidic residues" evidence="1">
    <location>
        <begin position="445"/>
        <end position="459"/>
    </location>
</feature>
<dbReference type="Proteomes" id="UP000750711">
    <property type="component" value="Unassembled WGS sequence"/>
</dbReference>
<sequence length="459" mass="50420">MALPPRSSVYLSCRGVFSGANAKLRKLKSIQKLLQERQQSIRSLTIQYDINSIAAVAKYLLEARVFESTTVAQRHFPELFRVSEARASVRNASEAEAAKSEAEAVRAVAIASDGEGNAVDVNGGFLVEEVTLEELTHEVIAVEPGTPVDALLTEPVPTRLEPATRVIPSLYPTKFPYKTQHRILTTAQSILERSCFNFGTTWLPNLMSSHNWTDPEAVELTKWTKLLYKHQRDIPPAALNYESIGTLSFRDVLASTDQIRHSAVHRLHTSAKGIAHMLASAVTLTKMLRDTDATRKLEAIAGKLAESIEEAEWDTAILENKLAKTLAVLANRRAELDVLEKEAIENVLKEDRENKSTIGSTLGEWIVRPGGEIQPNTLGGLKGKCKQRESEHERLPGPSRKQGEPNGIAVGGVGRDEDDLGVAPDRWLGTKDGGGVGEEGGLWESSEEDDEGEVFLEFE</sequence>
<accession>A0A9P8LD55</accession>
<feature type="compositionally biased region" description="Gly residues" evidence="1">
    <location>
        <begin position="431"/>
        <end position="440"/>
    </location>
</feature>
<feature type="compositionally biased region" description="Basic and acidic residues" evidence="1">
    <location>
        <begin position="386"/>
        <end position="395"/>
    </location>
</feature>
<evidence type="ECO:0000313" key="3">
    <source>
        <dbReference type="Proteomes" id="UP000750711"/>
    </source>
</evidence>
<gene>
    <name evidence="2" type="ORF">GP486_003143</name>
</gene>
<evidence type="ECO:0000256" key="1">
    <source>
        <dbReference type="SAM" id="MobiDB-lite"/>
    </source>
</evidence>
<comment type="caution">
    <text evidence="2">The sequence shown here is derived from an EMBL/GenBank/DDBJ whole genome shotgun (WGS) entry which is preliminary data.</text>
</comment>
<evidence type="ECO:0000313" key="2">
    <source>
        <dbReference type="EMBL" id="KAH0562157.1"/>
    </source>
</evidence>